<accession>A0A507CU12</accession>
<dbReference type="AlphaFoldDB" id="A0A507CU12"/>
<protein>
    <submittedName>
        <fullName evidence="2">Uncharacterized protein</fullName>
    </submittedName>
</protein>
<dbReference type="VEuPathDB" id="FungiDB:SeMB42_g07804"/>
<proteinExistence type="predicted"/>
<dbReference type="VEuPathDB" id="FungiDB:SeMB42_g03033"/>
<feature type="region of interest" description="Disordered" evidence="1">
    <location>
        <begin position="667"/>
        <end position="719"/>
    </location>
</feature>
<evidence type="ECO:0000313" key="2">
    <source>
        <dbReference type="EMBL" id="TPX42682.1"/>
    </source>
</evidence>
<evidence type="ECO:0000256" key="1">
    <source>
        <dbReference type="SAM" id="MobiDB-lite"/>
    </source>
</evidence>
<sequence length="719" mass="82527">MLLPPVLQRTKNPEGETSLLIVANMWTLFIFISILMLQPSHADDHEPTVDQLNSWRGKIRGFRFDYDNLPEMEQDQKLNERLLHVLTSIGAIRQWPEYWGDRNLYLHSYGEDKLASLFIAEIVPNGAPLTLANLKKLPENLSQGFLELYWECYEAIGRARDIFERYLYRNSNAYMRRFRWLYNAQTKCQEQLTLKVLQSIVGPTDNRSKNCVNVPAFCNRLMAMERVRMGNRLKQLQVPGVSVLTSLTQAHICTLDTAEEWCKKDSRFPIELSAHESQIDSELTMESLIYLVNYNALVAQKLALIHYAVSRFVDDNISHGSWEEYDIGVMRESPDWNGISGLQESQDYYIGLVEICKNDVAHMLETHLPLDIETHLKEVDFELEIFPTGGVNDLNSELGIFLQLCPDDLPRKYLKLAEKIHLLRLRHSIHDDTVADLENRKALYLAFHTASLSYRKEQTCMLENLLTRDTKTYLAEVAFEFKKTTDKGVPFDFTELFPELGIFLKLSPSEVPPQYLELAEKVHSAHFEYCRSCDIQVPDALTMVTQLDEMNNPAELFSAFQRAGKSYTQTVERISANQLTWDIESYPHELKDSIARGVPFDELGIFVQLHPSDVPPRYLELAELVHLRSLGLSIPDDTDTDWEYETANRRPWCPAFHRASLLESNHGNRNDVASADLGSTTIRSNRDRRRRADIAGPPSSSNHGHVGSSGDQALFPRNR</sequence>
<organism evidence="2 3">
    <name type="scientific">Synchytrium endobioticum</name>
    <dbReference type="NCBI Taxonomy" id="286115"/>
    <lineage>
        <taxon>Eukaryota</taxon>
        <taxon>Fungi</taxon>
        <taxon>Fungi incertae sedis</taxon>
        <taxon>Chytridiomycota</taxon>
        <taxon>Chytridiomycota incertae sedis</taxon>
        <taxon>Chytridiomycetes</taxon>
        <taxon>Synchytriales</taxon>
        <taxon>Synchytriaceae</taxon>
        <taxon>Synchytrium</taxon>
    </lineage>
</organism>
<reference evidence="2 3" key="1">
    <citation type="journal article" date="2019" name="Sci. Rep.">
        <title>Comparative genomics of chytrid fungi reveal insights into the obligate biotrophic and pathogenic lifestyle of Synchytrium endobioticum.</title>
        <authorList>
            <person name="van de Vossenberg B.T.L.H."/>
            <person name="Warris S."/>
            <person name="Nguyen H.D.T."/>
            <person name="van Gent-Pelzer M.P.E."/>
            <person name="Joly D.L."/>
            <person name="van de Geest H.C."/>
            <person name="Bonants P.J.M."/>
            <person name="Smith D.S."/>
            <person name="Levesque C.A."/>
            <person name="van der Lee T.A.J."/>
        </authorList>
    </citation>
    <scope>NUCLEOTIDE SEQUENCE [LARGE SCALE GENOMIC DNA]</scope>
    <source>
        <strain evidence="2 3">LEV6574</strain>
    </source>
</reference>
<name>A0A507CU12_9FUNG</name>
<comment type="caution">
    <text evidence="2">The sequence shown here is derived from an EMBL/GenBank/DDBJ whole genome shotgun (WGS) entry which is preliminary data.</text>
</comment>
<dbReference type="VEuPathDB" id="FungiDB:SeMB42_g06542"/>
<evidence type="ECO:0000313" key="3">
    <source>
        <dbReference type="Proteomes" id="UP000320475"/>
    </source>
</evidence>
<dbReference type="EMBL" id="QEAM01000258">
    <property type="protein sequence ID" value="TPX42682.1"/>
    <property type="molecule type" value="Genomic_DNA"/>
</dbReference>
<gene>
    <name evidence="2" type="ORF">SeLEV6574_g05467</name>
</gene>
<dbReference type="Proteomes" id="UP000320475">
    <property type="component" value="Unassembled WGS sequence"/>
</dbReference>
<feature type="compositionally biased region" description="Low complexity" evidence="1">
    <location>
        <begin position="694"/>
        <end position="710"/>
    </location>
</feature>